<dbReference type="EMBL" id="JH795869">
    <property type="protein sequence ID" value="EJT99477.1"/>
    <property type="molecule type" value="Genomic_DNA"/>
</dbReference>
<dbReference type="HOGENOM" id="CLU_005027_3_2_1"/>
<dbReference type="PANTHER" id="PTHR12203">
    <property type="entry name" value="KDEL LYS-ASP-GLU-LEU CONTAINING - RELATED"/>
    <property type="match status" value="1"/>
</dbReference>
<dbReference type="RefSeq" id="XP_040626375.1">
    <property type="nucleotide sequence ID" value="XM_040770440.1"/>
</dbReference>
<dbReference type="GeneID" id="63685502"/>
<evidence type="ECO:0000313" key="2">
    <source>
        <dbReference type="EMBL" id="EJT99477.1"/>
    </source>
</evidence>
<dbReference type="OrthoDB" id="541052at2759"/>
<dbReference type="Pfam" id="PF05686">
    <property type="entry name" value="Glyco_transf_90"/>
    <property type="match status" value="1"/>
</dbReference>
<dbReference type="SMART" id="SM00672">
    <property type="entry name" value="CAP10"/>
    <property type="match status" value="1"/>
</dbReference>
<dbReference type="AlphaFoldDB" id="M5G6U5"/>
<dbReference type="OMA" id="CKVDYSD"/>
<evidence type="ECO:0000259" key="1">
    <source>
        <dbReference type="SMART" id="SM00672"/>
    </source>
</evidence>
<evidence type="ECO:0000313" key="3">
    <source>
        <dbReference type="Proteomes" id="UP000030653"/>
    </source>
</evidence>
<protein>
    <recommendedName>
        <fullName evidence="1">Glycosyl transferase CAP10 domain-containing protein</fullName>
    </recommendedName>
</protein>
<gene>
    <name evidence="2" type="ORF">DACRYDRAFT_117721</name>
</gene>
<organism evidence="2 3">
    <name type="scientific">Dacryopinax primogenitus (strain DJM 731)</name>
    <name type="common">Brown rot fungus</name>
    <dbReference type="NCBI Taxonomy" id="1858805"/>
    <lineage>
        <taxon>Eukaryota</taxon>
        <taxon>Fungi</taxon>
        <taxon>Dikarya</taxon>
        <taxon>Basidiomycota</taxon>
        <taxon>Agaricomycotina</taxon>
        <taxon>Dacrymycetes</taxon>
        <taxon>Dacrymycetales</taxon>
        <taxon>Dacrymycetaceae</taxon>
        <taxon>Dacryopinax</taxon>
    </lineage>
</organism>
<name>M5G6U5_DACPD</name>
<dbReference type="Proteomes" id="UP000030653">
    <property type="component" value="Unassembled WGS sequence"/>
</dbReference>
<feature type="domain" description="Glycosyl transferase CAP10" evidence="1">
    <location>
        <begin position="315"/>
        <end position="612"/>
    </location>
</feature>
<proteinExistence type="predicted"/>
<accession>M5G6U5</accession>
<dbReference type="InterPro" id="IPR006598">
    <property type="entry name" value="CAP10"/>
</dbReference>
<keyword evidence="3" id="KW-1185">Reference proteome</keyword>
<dbReference type="PANTHER" id="PTHR12203:SF118">
    <property type="entry name" value="BETA-1,2-XYLOSYLTRANSFERASE 1"/>
    <property type="match status" value="1"/>
</dbReference>
<reference evidence="2 3" key="1">
    <citation type="journal article" date="2012" name="Science">
        <title>The Paleozoic origin of enzymatic lignin decomposition reconstructed from 31 fungal genomes.</title>
        <authorList>
            <person name="Floudas D."/>
            <person name="Binder M."/>
            <person name="Riley R."/>
            <person name="Barry K."/>
            <person name="Blanchette R.A."/>
            <person name="Henrissat B."/>
            <person name="Martinez A.T."/>
            <person name="Otillar R."/>
            <person name="Spatafora J.W."/>
            <person name="Yadav J.S."/>
            <person name="Aerts A."/>
            <person name="Benoit I."/>
            <person name="Boyd A."/>
            <person name="Carlson A."/>
            <person name="Copeland A."/>
            <person name="Coutinho P.M."/>
            <person name="de Vries R.P."/>
            <person name="Ferreira P."/>
            <person name="Findley K."/>
            <person name="Foster B."/>
            <person name="Gaskell J."/>
            <person name="Glotzer D."/>
            <person name="Gorecki P."/>
            <person name="Heitman J."/>
            <person name="Hesse C."/>
            <person name="Hori C."/>
            <person name="Igarashi K."/>
            <person name="Jurgens J.A."/>
            <person name="Kallen N."/>
            <person name="Kersten P."/>
            <person name="Kohler A."/>
            <person name="Kuees U."/>
            <person name="Kumar T.K.A."/>
            <person name="Kuo A."/>
            <person name="LaButti K."/>
            <person name="Larrondo L.F."/>
            <person name="Lindquist E."/>
            <person name="Ling A."/>
            <person name="Lombard V."/>
            <person name="Lucas S."/>
            <person name="Lundell T."/>
            <person name="Martin R."/>
            <person name="McLaughlin D.J."/>
            <person name="Morgenstern I."/>
            <person name="Morin E."/>
            <person name="Murat C."/>
            <person name="Nagy L.G."/>
            <person name="Nolan M."/>
            <person name="Ohm R.A."/>
            <person name="Patyshakuliyeva A."/>
            <person name="Rokas A."/>
            <person name="Ruiz-Duenas F.J."/>
            <person name="Sabat G."/>
            <person name="Salamov A."/>
            <person name="Samejima M."/>
            <person name="Schmutz J."/>
            <person name="Slot J.C."/>
            <person name="St John F."/>
            <person name="Stenlid J."/>
            <person name="Sun H."/>
            <person name="Sun S."/>
            <person name="Syed K."/>
            <person name="Tsang A."/>
            <person name="Wiebenga A."/>
            <person name="Young D."/>
            <person name="Pisabarro A."/>
            <person name="Eastwood D.C."/>
            <person name="Martin F."/>
            <person name="Cullen D."/>
            <person name="Grigoriev I.V."/>
            <person name="Hibbett D.S."/>
        </authorList>
    </citation>
    <scope>NUCLEOTIDE SEQUENCE [LARGE SCALE GENOMIC DNA]</scope>
    <source>
        <strain evidence="2 3">DJM-731 SS1</strain>
    </source>
</reference>
<dbReference type="InterPro" id="IPR051091">
    <property type="entry name" value="O-Glucosyltr/Glycosyltrsf_90"/>
</dbReference>
<sequence>MSRKPNQQRITLTRPRRRFPRAAILCAVAVTLGLAFTFFFLVTAHTQGTAYAEEPTFERSSSLPRHRYLPSGLLRSNPRGRHPIYDLIGDAERAWQEKVDKQSRTLEEAVAEYGRRYRRPPPRGFDKWWDYVQKKNVSLPDEYDQILEDLGPYFAYTPRAARALQSANAGQMGTYTIHSNPATGQIELETYNFGDSPGVIHALMMRVKAQLELMRGYDAELQEGQEVEGIERELVAATGEWQATFRSDDGPGDFNDWEFTQMLKDKVEDDDFVKWAETPDMTYRGWASACPPDSSLRQALYDTTAGQLDKTEKYFIADHRKAMNPCWRPDLTKISGFLASFGQGPGPQERKKLVFSLSKTQGLHSDILSVPNDMADPWFEGSEDVAWSDKAEDRVVWRDWTTGVFHHPNMPWRTSHRVNMVTTLTAKSGDRPVLPARAPSTPVGTPHVLDAGEVNRALADVGYIIRPIQCDGGACEEMETMFDWRRPLPMQKLRKYKFLLDIDGNGWSTRFKPFLAANSVVMKATIFPEWYMDRIQPWVHYVPVQMDMGEVYDILTFFNGNVDENGEGGNDALAEKIAAAGKDWVGRFWRKEDMIAYTYRLFLEYARLVSDDRQRMNFVPSGPALQVQGQN</sequence>